<feature type="region of interest" description="Disordered" evidence="2">
    <location>
        <begin position="37"/>
        <end position="56"/>
    </location>
</feature>
<evidence type="ECO:0000313" key="4">
    <source>
        <dbReference type="EMBL" id="NMO01313.1"/>
    </source>
</evidence>
<dbReference type="Proteomes" id="UP000550729">
    <property type="component" value="Unassembled WGS sequence"/>
</dbReference>
<accession>A0A848KY03</accession>
<proteinExistence type="predicted"/>
<dbReference type="Pfam" id="PF10738">
    <property type="entry name" value="Lpp-LpqN"/>
    <property type="match status" value="1"/>
</dbReference>
<evidence type="ECO:0008006" key="6">
    <source>
        <dbReference type="Google" id="ProtNLM"/>
    </source>
</evidence>
<keyword evidence="5" id="KW-1185">Reference proteome</keyword>
<dbReference type="InterPro" id="IPR019674">
    <property type="entry name" value="Lipoprotein_LpqN/LpqT-like"/>
</dbReference>
<dbReference type="RefSeq" id="WP_170193813.1">
    <property type="nucleotide sequence ID" value="NZ_JABBNB010000007.1"/>
</dbReference>
<feature type="compositionally biased region" description="Low complexity" evidence="2">
    <location>
        <begin position="41"/>
        <end position="56"/>
    </location>
</feature>
<feature type="signal peptide" evidence="3">
    <location>
        <begin position="1"/>
        <end position="27"/>
    </location>
</feature>
<evidence type="ECO:0000256" key="2">
    <source>
        <dbReference type="SAM" id="MobiDB-lite"/>
    </source>
</evidence>
<comment type="caution">
    <text evidence="4">The sequence shown here is derived from an EMBL/GenBank/DDBJ whole genome shotgun (WGS) entry which is preliminary data.</text>
</comment>
<sequence length="230" mass="23909">MTLIALFRSLSATALTCAAVVTLSACSQTTVDDAAASRSVTTQHPTPSSPASTPGTHYTIADYVRDTDIAEVAVKQGDSTAPRIVLPELPGWVEATRQAPAGTYRALKYTPGIAATDYSPNVVVFVSKLTGRVIDPDKILAAAPGELHNLEGFAPIGKPGVEKLAGYQAYKIAGTYRLDGADTVVGQSTLILPGTNTAYLVQINITGAASQIDIVKAAARAIDKGLTIQL</sequence>
<organism evidence="4 5">
    <name type="scientific">Gordonia asplenii</name>
    <dbReference type="NCBI Taxonomy" id="2725283"/>
    <lineage>
        <taxon>Bacteria</taxon>
        <taxon>Bacillati</taxon>
        <taxon>Actinomycetota</taxon>
        <taxon>Actinomycetes</taxon>
        <taxon>Mycobacteriales</taxon>
        <taxon>Gordoniaceae</taxon>
        <taxon>Gordonia</taxon>
    </lineage>
</organism>
<gene>
    <name evidence="4" type="ORF">HH308_08800</name>
</gene>
<evidence type="ECO:0000313" key="5">
    <source>
        <dbReference type="Proteomes" id="UP000550729"/>
    </source>
</evidence>
<name>A0A848KY03_9ACTN</name>
<dbReference type="EMBL" id="JABBNB010000007">
    <property type="protein sequence ID" value="NMO01313.1"/>
    <property type="molecule type" value="Genomic_DNA"/>
</dbReference>
<keyword evidence="1 3" id="KW-0732">Signal</keyword>
<dbReference type="Gene3D" id="3.40.1000.10">
    <property type="entry name" value="Mog1/PsbP, alpha/beta/alpha sandwich"/>
    <property type="match status" value="1"/>
</dbReference>
<evidence type="ECO:0000256" key="3">
    <source>
        <dbReference type="SAM" id="SignalP"/>
    </source>
</evidence>
<dbReference type="AlphaFoldDB" id="A0A848KY03"/>
<feature type="chain" id="PRO_5039048821" description="Lipoprotein LpqN" evidence="3">
    <location>
        <begin position="28"/>
        <end position="230"/>
    </location>
</feature>
<protein>
    <recommendedName>
        <fullName evidence="6">Lipoprotein LpqN</fullName>
    </recommendedName>
</protein>
<evidence type="ECO:0000256" key="1">
    <source>
        <dbReference type="ARBA" id="ARBA00022729"/>
    </source>
</evidence>
<reference evidence="4 5" key="1">
    <citation type="submission" date="2020-04" db="EMBL/GenBank/DDBJ databases">
        <title>Gordonia sp. nov. TBRC 11910.</title>
        <authorList>
            <person name="Suriyachadkun C."/>
        </authorList>
    </citation>
    <scope>NUCLEOTIDE SEQUENCE [LARGE SCALE GENOMIC DNA]</scope>
    <source>
        <strain evidence="4 5">TBRC 11910</strain>
    </source>
</reference>